<name>A0A1Q9DC44_SYMMI</name>
<keyword evidence="2" id="KW-1185">Reference proteome</keyword>
<comment type="caution">
    <text evidence="1">The sequence shown here is derived from an EMBL/GenBank/DDBJ whole genome shotgun (WGS) entry which is preliminary data.</text>
</comment>
<dbReference type="AlphaFoldDB" id="A0A1Q9DC44"/>
<accession>A0A1Q9DC44</accession>
<gene>
    <name evidence="1" type="ORF">AK812_SmicGene25359</name>
</gene>
<protein>
    <submittedName>
        <fullName evidence="1">Uncharacterized protein</fullName>
    </submittedName>
</protein>
<sequence length="297" mass="33195">MTLIGRSNLYTACGYAFVSWLVRPLSGTAKHGLQEAFPVPAVTRLGVFQHQCHKTEDDGERLRSRLESMRKKLRRGGASEVRQFVAQKLDAIFRKGLEDFGSPGNCLHQLMVLDFADRLSQTRDPNIDLLLCVSDGLIEQDTISQAFRVNGTIYQLILHDNGKGVEDEDELAAKCSSEAWKDPSQEPGVEVGGGGVGVGVDENGGGGTVGGRDVLVEQQLDQLVEQVEVEVVVVVVVAEWEWKVSEVYQVQVEWEDRTCVKRMGFWNVDFSCKYAFRFYFCDNVKKRCYIFDGVVCV</sequence>
<dbReference type="EMBL" id="LSRX01000607">
    <property type="protein sequence ID" value="OLP92786.1"/>
    <property type="molecule type" value="Genomic_DNA"/>
</dbReference>
<organism evidence="1 2">
    <name type="scientific">Symbiodinium microadriaticum</name>
    <name type="common">Dinoflagellate</name>
    <name type="synonym">Zooxanthella microadriatica</name>
    <dbReference type="NCBI Taxonomy" id="2951"/>
    <lineage>
        <taxon>Eukaryota</taxon>
        <taxon>Sar</taxon>
        <taxon>Alveolata</taxon>
        <taxon>Dinophyceae</taxon>
        <taxon>Suessiales</taxon>
        <taxon>Symbiodiniaceae</taxon>
        <taxon>Symbiodinium</taxon>
    </lineage>
</organism>
<dbReference type="Proteomes" id="UP000186817">
    <property type="component" value="Unassembled WGS sequence"/>
</dbReference>
<reference evidence="1 2" key="1">
    <citation type="submission" date="2016-02" db="EMBL/GenBank/DDBJ databases">
        <title>Genome analysis of coral dinoflagellate symbionts highlights evolutionary adaptations to a symbiotic lifestyle.</title>
        <authorList>
            <person name="Aranda M."/>
            <person name="Li Y."/>
            <person name="Liew Y.J."/>
            <person name="Baumgarten S."/>
            <person name="Simakov O."/>
            <person name="Wilson M."/>
            <person name="Piel J."/>
            <person name="Ashoor H."/>
            <person name="Bougouffa S."/>
            <person name="Bajic V.B."/>
            <person name="Ryu T."/>
            <person name="Ravasi T."/>
            <person name="Bayer T."/>
            <person name="Micklem G."/>
            <person name="Kim H."/>
            <person name="Bhak J."/>
            <person name="Lajeunesse T.C."/>
            <person name="Voolstra C.R."/>
        </authorList>
    </citation>
    <scope>NUCLEOTIDE SEQUENCE [LARGE SCALE GENOMIC DNA]</scope>
    <source>
        <strain evidence="1 2">CCMP2467</strain>
    </source>
</reference>
<evidence type="ECO:0000313" key="1">
    <source>
        <dbReference type="EMBL" id="OLP92786.1"/>
    </source>
</evidence>
<evidence type="ECO:0000313" key="2">
    <source>
        <dbReference type="Proteomes" id="UP000186817"/>
    </source>
</evidence>
<proteinExistence type="predicted"/>